<dbReference type="EMBL" id="CP014205">
    <property type="protein sequence ID" value="AMQ82124.1"/>
    <property type="molecule type" value="Genomic_DNA"/>
</dbReference>
<organism evidence="1 2">
    <name type="scientific">Pseudomonas glycinae</name>
    <dbReference type="NCBI Taxonomy" id="1785145"/>
    <lineage>
        <taxon>Bacteria</taxon>
        <taxon>Pseudomonadati</taxon>
        <taxon>Pseudomonadota</taxon>
        <taxon>Gammaproteobacteria</taxon>
        <taxon>Pseudomonadales</taxon>
        <taxon>Pseudomonadaceae</taxon>
        <taxon>Pseudomonas</taxon>
    </lineage>
</organism>
<evidence type="ECO:0000313" key="2">
    <source>
        <dbReference type="Proteomes" id="UP000075187"/>
    </source>
</evidence>
<keyword evidence="2" id="KW-1185">Reference proteome</keyword>
<reference evidence="1" key="1">
    <citation type="submission" date="2017-12" db="EMBL/GenBank/DDBJ databases">
        <title>Pseudomonas sp. MS586 complete sequence.</title>
        <authorList>
            <person name="Lu S."/>
            <person name="Deng P."/>
        </authorList>
    </citation>
    <scope>NUCLEOTIDE SEQUENCE</scope>
    <source>
        <strain evidence="1">MS586</strain>
    </source>
</reference>
<name>A0ABN4MJG6_9PSED</name>
<evidence type="ECO:0000313" key="1">
    <source>
        <dbReference type="EMBL" id="AMQ82124.1"/>
    </source>
</evidence>
<gene>
    <name evidence="1" type="ORF">AWU82_02115</name>
</gene>
<proteinExistence type="predicted"/>
<protein>
    <submittedName>
        <fullName evidence="1">Uncharacterized protein</fullName>
    </submittedName>
</protein>
<sequence>MSSHTIFVPKSNSTAILANEFYWTFGSNPEVTAERSLFYRFTYPPTGEQFWSILGAIGSVSSGNYFAYSMSFPYINDAPLNATYTLKDKLNFSNSISFPPPEGFESWRVVHANEATLKIDLNPAKGIAVGTFEAKFKSHGFRTQPIGRFNLVISE</sequence>
<dbReference type="RefSeq" id="WP_064378784.1">
    <property type="nucleotide sequence ID" value="NZ_CP014205.2"/>
</dbReference>
<dbReference type="Proteomes" id="UP000075187">
    <property type="component" value="Chromosome"/>
</dbReference>
<accession>A0ABN4MJG6</accession>